<gene>
    <name evidence="1" type="ORF">IFM46972_11553</name>
</gene>
<protein>
    <submittedName>
        <fullName evidence="1">Uncharacterized protein</fullName>
    </submittedName>
</protein>
<evidence type="ECO:0000313" key="1">
    <source>
        <dbReference type="EMBL" id="GFF60210.1"/>
    </source>
</evidence>
<dbReference type="InterPro" id="IPR029063">
    <property type="entry name" value="SAM-dependent_MTases_sf"/>
</dbReference>
<dbReference type="Proteomes" id="UP000465221">
    <property type="component" value="Unassembled WGS sequence"/>
</dbReference>
<dbReference type="SUPFAM" id="SSF53335">
    <property type="entry name" value="S-adenosyl-L-methionine-dependent methyltransferases"/>
    <property type="match status" value="1"/>
</dbReference>
<comment type="caution">
    <text evidence="1">The sequence shown here is derived from an EMBL/GenBank/DDBJ whole genome shotgun (WGS) entry which is preliminary data.</text>
</comment>
<dbReference type="AlphaFoldDB" id="A0A8H3SI27"/>
<name>A0A8H3SI27_9EURO</name>
<dbReference type="Gene3D" id="3.40.50.150">
    <property type="entry name" value="Vaccinia Virus protein VP39"/>
    <property type="match status" value="1"/>
</dbReference>
<accession>A0A8H3SI27</accession>
<reference evidence="1 2" key="1">
    <citation type="submission" date="2020-01" db="EMBL/GenBank/DDBJ databases">
        <title>Draft genome sequence of Aspergillus udagawae IFM 46972.</title>
        <authorList>
            <person name="Takahashi H."/>
            <person name="Yaguchi T."/>
        </authorList>
    </citation>
    <scope>NUCLEOTIDE SEQUENCE [LARGE SCALE GENOMIC DNA]</scope>
    <source>
        <strain evidence="1 2">IFM 46972</strain>
    </source>
</reference>
<dbReference type="EMBL" id="BLKC01000275">
    <property type="protein sequence ID" value="GFF60210.1"/>
    <property type="molecule type" value="Genomic_DNA"/>
</dbReference>
<organism evidence="1 2">
    <name type="scientific">Aspergillus udagawae</name>
    <dbReference type="NCBI Taxonomy" id="91492"/>
    <lineage>
        <taxon>Eukaryota</taxon>
        <taxon>Fungi</taxon>
        <taxon>Dikarya</taxon>
        <taxon>Ascomycota</taxon>
        <taxon>Pezizomycotina</taxon>
        <taxon>Eurotiomycetes</taxon>
        <taxon>Eurotiomycetidae</taxon>
        <taxon>Eurotiales</taxon>
        <taxon>Aspergillaceae</taxon>
        <taxon>Aspergillus</taxon>
        <taxon>Aspergillus subgen. Fumigati</taxon>
    </lineage>
</organism>
<evidence type="ECO:0000313" key="2">
    <source>
        <dbReference type="Proteomes" id="UP000465221"/>
    </source>
</evidence>
<proteinExistence type="predicted"/>
<sequence>METPFSDNPSILPWDNHAASWDEQMGDNGNDYFSALELPVLKRLISPQSGNRALDLATGNGLVARWLAQEGALVFVATLLHPLFFTSGADRQIVVREDAVTGKRHIDQSLILKRYLKVPPARQLLFSEDLRSESPDWSLTH</sequence>